<organism evidence="14 15">
    <name type="scientific">Albula glossodonta</name>
    <name type="common">roundjaw bonefish</name>
    <dbReference type="NCBI Taxonomy" id="121402"/>
    <lineage>
        <taxon>Eukaryota</taxon>
        <taxon>Metazoa</taxon>
        <taxon>Chordata</taxon>
        <taxon>Craniata</taxon>
        <taxon>Vertebrata</taxon>
        <taxon>Euteleostomi</taxon>
        <taxon>Actinopterygii</taxon>
        <taxon>Neopterygii</taxon>
        <taxon>Teleostei</taxon>
        <taxon>Albuliformes</taxon>
        <taxon>Albulidae</taxon>
        <taxon>Albula</taxon>
    </lineage>
</organism>
<proteinExistence type="inferred from homology"/>
<feature type="region of interest" description="Disordered" evidence="13">
    <location>
        <begin position="373"/>
        <end position="446"/>
    </location>
</feature>
<keyword evidence="7" id="KW-0801">TPQ</keyword>
<evidence type="ECO:0000256" key="11">
    <source>
        <dbReference type="ARBA" id="ARBA00038869"/>
    </source>
</evidence>
<reference evidence="14" key="1">
    <citation type="thesis" date="2021" institute="BYU ScholarsArchive" country="Provo, UT, USA">
        <title>Applications of and Algorithms for Genome Assembly and Genomic Analyses with an Emphasis on Marine Teleosts.</title>
        <authorList>
            <person name="Pickett B.D."/>
        </authorList>
    </citation>
    <scope>NUCLEOTIDE SEQUENCE</scope>
    <source>
        <strain evidence="14">HI-2016</strain>
    </source>
</reference>
<dbReference type="AlphaFoldDB" id="A0A8T2PIQ7"/>
<evidence type="ECO:0000256" key="13">
    <source>
        <dbReference type="SAM" id="MobiDB-lite"/>
    </source>
</evidence>
<keyword evidence="4" id="KW-0886">LTQ</keyword>
<keyword evidence="8" id="KW-0560">Oxidoreductase</keyword>
<feature type="compositionally biased region" description="Polar residues" evidence="13">
    <location>
        <begin position="500"/>
        <end position="511"/>
    </location>
</feature>
<feature type="compositionally biased region" description="Gly residues" evidence="13">
    <location>
        <begin position="394"/>
        <end position="403"/>
    </location>
</feature>
<keyword evidence="6" id="KW-0479">Metal-binding</keyword>
<evidence type="ECO:0000256" key="10">
    <source>
        <dbReference type="ARBA" id="ARBA00023157"/>
    </source>
</evidence>
<evidence type="ECO:0000256" key="7">
    <source>
        <dbReference type="ARBA" id="ARBA00022772"/>
    </source>
</evidence>
<evidence type="ECO:0000256" key="1">
    <source>
        <dbReference type="ARBA" id="ARBA00001935"/>
    </source>
</evidence>
<feature type="region of interest" description="Disordered" evidence="13">
    <location>
        <begin position="251"/>
        <end position="358"/>
    </location>
</feature>
<keyword evidence="10" id="KW-1015">Disulfide bond</keyword>
<comment type="similarity">
    <text evidence="3">Belongs to the lysyl oxidase family.</text>
</comment>
<feature type="compositionally biased region" description="Polar residues" evidence="13">
    <location>
        <begin position="412"/>
        <end position="421"/>
    </location>
</feature>
<keyword evidence="9" id="KW-0186">Copper</keyword>
<evidence type="ECO:0000256" key="3">
    <source>
        <dbReference type="ARBA" id="ARBA00007492"/>
    </source>
</evidence>
<feature type="compositionally biased region" description="Pro residues" evidence="13">
    <location>
        <begin position="77"/>
        <end position="86"/>
    </location>
</feature>
<name>A0A8T2PIQ7_9TELE</name>
<dbReference type="Pfam" id="PF01186">
    <property type="entry name" value="Lysyl_oxidase"/>
    <property type="match status" value="2"/>
</dbReference>
<evidence type="ECO:0000256" key="12">
    <source>
        <dbReference type="ARBA" id="ARBA00047861"/>
    </source>
</evidence>
<dbReference type="InterPro" id="IPR019828">
    <property type="entry name" value="Lysyl_oxidase_CS"/>
</dbReference>
<evidence type="ECO:0000256" key="4">
    <source>
        <dbReference type="ARBA" id="ARBA00022477"/>
    </source>
</evidence>
<comment type="subcellular location">
    <subcellularLocation>
        <location evidence="2">Secreted</location>
        <location evidence="2">Extracellular space</location>
    </subcellularLocation>
</comment>
<dbReference type="GO" id="GO:0030199">
    <property type="term" value="P:collagen fibril organization"/>
    <property type="evidence" value="ECO:0007669"/>
    <property type="project" value="TreeGrafter"/>
</dbReference>
<dbReference type="EC" id="1.4.3.13" evidence="11"/>
<feature type="region of interest" description="Disordered" evidence="13">
    <location>
        <begin position="465"/>
        <end position="514"/>
    </location>
</feature>
<feature type="compositionally biased region" description="Polar residues" evidence="13">
    <location>
        <begin position="270"/>
        <end position="302"/>
    </location>
</feature>
<feature type="region of interest" description="Disordered" evidence="13">
    <location>
        <begin position="25"/>
        <end position="96"/>
    </location>
</feature>
<dbReference type="PANTHER" id="PTHR45817:SF8">
    <property type="entry name" value="LYSYL OXIDASE HOMOLOG 1"/>
    <property type="match status" value="1"/>
</dbReference>
<dbReference type="PROSITE" id="PS00926">
    <property type="entry name" value="LYSYL_OXIDASE"/>
    <property type="match status" value="1"/>
</dbReference>
<feature type="compositionally biased region" description="Basic and acidic residues" evidence="13">
    <location>
        <begin position="25"/>
        <end position="36"/>
    </location>
</feature>
<dbReference type="OrthoDB" id="547291at2759"/>
<evidence type="ECO:0000313" key="15">
    <source>
        <dbReference type="Proteomes" id="UP000824540"/>
    </source>
</evidence>
<feature type="compositionally biased region" description="Polar residues" evidence="13">
    <location>
        <begin position="474"/>
        <end position="484"/>
    </location>
</feature>
<keyword evidence="15" id="KW-1185">Reference proteome</keyword>
<evidence type="ECO:0000256" key="2">
    <source>
        <dbReference type="ARBA" id="ARBA00004239"/>
    </source>
</evidence>
<evidence type="ECO:0000256" key="9">
    <source>
        <dbReference type="ARBA" id="ARBA00023008"/>
    </source>
</evidence>
<comment type="cofactor">
    <cofactor evidence="1">
        <name>Cu cation</name>
        <dbReference type="ChEBI" id="CHEBI:23378"/>
    </cofactor>
</comment>
<comment type="catalytic activity">
    <reaction evidence="12">
        <text>L-lysyl-[protein] + O2 + H2O = (S)-2-amino-6-oxohexanoyl-[protein] + H2O2 + NH4(+)</text>
        <dbReference type="Rhea" id="RHEA:24544"/>
        <dbReference type="Rhea" id="RHEA-COMP:9752"/>
        <dbReference type="Rhea" id="RHEA-COMP:12448"/>
        <dbReference type="ChEBI" id="CHEBI:15377"/>
        <dbReference type="ChEBI" id="CHEBI:15379"/>
        <dbReference type="ChEBI" id="CHEBI:16240"/>
        <dbReference type="ChEBI" id="CHEBI:28938"/>
        <dbReference type="ChEBI" id="CHEBI:29969"/>
        <dbReference type="ChEBI" id="CHEBI:131803"/>
        <dbReference type="EC" id="1.4.3.13"/>
    </reaction>
</comment>
<dbReference type="GO" id="GO:0004720">
    <property type="term" value="F:protein-lysine 6-oxidase activity"/>
    <property type="evidence" value="ECO:0007669"/>
    <property type="project" value="UniProtKB-EC"/>
</dbReference>
<feature type="compositionally biased region" description="Low complexity" evidence="13">
    <location>
        <begin position="329"/>
        <end position="358"/>
    </location>
</feature>
<dbReference type="PRINTS" id="PR00074">
    <property type="entry name" value="LYSYLOXIDASE"/>
</dbReference>
<dbReference type="EMBL" id="JAFBMS010000005">
    <property type="protein sequence ID" value="KAG9352069.1"/>
    <property type="molecule type" value="Genomic_DNA"/>
</dbReference>
<evidence type="ECO:0000313" key="14">
    <source>
        <dbReference type="EMBL" id="KAG9352069.1"/>
    </source>
</evidence>
<dbReference type="InterPro" id="IPR001695">
    <property type="entry name" value="Lysyl_oxidase"/>
</dbReference>
<evidence type="ECO:0000256" key="8">
    <source>
        <dbReference type="ARBA" id="ARBA00023002"/>
    </source>
</evidence>
<gene>
    <name evidence="14" type="ORF">JZ751_020482</name>
</gene>
<keyword evidence="5" id="KW-0964">Secreted</keyword>
<dbReference type="PANTHER" id="PTHR45817">
    <property type="entry name" value="LYSYL OXIDASE-LIKE-RELATED"/>
    <property type="match status" value="1"/>
</dbReference>
<protein>
    <recommendedName>
        <fullName evidence="11">protein-lysine 6-oxidase</fullName>
        <ecNumber evidence="11">1.4.3.13</ecNumber>
    </recommendedName>
</protein>
<dbReference type="InterPro" id="IPR050912">
    <property type="entry name" value="LOX-like_protein"/>
</dbReference>
<dbReference type="GO" id="GO:0005507">
    <property type="term" value="F:copper ion binding"/>
    <property type="evidence" value="ECO:0007669"/>
    <property type="project" value="InterPro"/>
</dbReference>
<evidence type="ECO:0000256" key="5">
    <source>
        <dbReference type="ARBA" id="ARBA00022525"/>
    </source>
</evidence>
<sequence length="845" mass="93088">MPAAAAAVMAAAPWPFFTPCAFVRDDRGSRRPDKLAEPSLQGPRQAEPLTHASVPIPTLQPGRPGVRSSTDRDKLALPPPPSPTPPRLSSGSFSRTHQLACQGDGSEFLLPRHTAVGPAADGQNRPDLLASSPPRSNTSPAAPAKEKIWEEDRLGLQLHFHRLFSTHTCEGNRPGLQIRTTFWTEMMAASVAACSLWMLLLLTGQESQVAAQGQDPRSSPNVNTNPWRQMIQWENNGRVFSLLNSGAEYLPARGGHERTQSHRVLLADSQPRTPRRPQSSNVRRQAPSRSSPDAPVRSQSRYSYGYGQLPDGWRQGGTGAANGARRYQSSSSSRIRPGSSSSSSSSSSSFSSSFSGPSYPQYPFPRQPSYAAPSYEAAVPEGRGYETPAQRPSSGGGGFGGRRYTGDGSIPAQPNSPTDYSENGYRYYPPVGQPNPGVPAQPAQEGGYSLSLYNEDAAPVPNAQVPAVDRSRADTQTPLRSPQYEQFPPFSRGQPPFQPPSSGRNPISPNSALEIPNINAGSVYRPEQRELPDLVPDPNYVQASTYIQRAHLYSLRCAAEEKCLARAISQPSPHILPEYRGNCGQMAPGNLLFSTKVNNCRKMDGFGLLVLKAGDWSVLSNHNSAYGPETTDYDIRVLLRFPQRVKNQGTADFMPNRPRHTWEWHSCHQHYHSMDEFSHYDLLEASTGRKVAEGHKASFCLEDTTCDFGHLKRYACTAHTQGLSPGCYDTYNADIDCQWIDITDVQPGNYILKLQVNPKYLVLESDYTNNVVRCNVHYTGRFVTTTNCKITHRAGIAHILNERSLGNSPDQIPRARRRSPRHAARFSENVNGILFFVYFLLLSLF</sequence>
<dbReference type="GO" id="GO:0005615">
    <property type="term" value="C:extracellular space"/>
    <property type="evidence" value="ECO:0007669"/>
    <property type="project" value="TreeGrafter"/>
</dbReference>
<comment type="caution">
    <text evidence="14">The sequence shown here is derived from an EMBL/GenBank/DDBJ whole genome shotgun (WGS) entry which is preliminary data.</text>
</comment>
<evidence type="ECO:0000256" key="6">
    <source>
        <dbReference type="ARBA" id="ARBA00022723"/>
    </source>
</evidence>
<feature type="region of interest" description="Disordered" evidence="13">
    <location>
        <begin position="116"/>
        <end position="146"/>
    </location>
</feature>
<accession>A0A8T2PIQ7</accession>
<dbReference type="Proteomes" id="UP000824540">
    <property type="component" value="Unassembled WGS sequence"/>
</dbReference>